<evidence type="ECO:0000256" key="6">
    <source>
        <dbReference type="ARBA" id="ARBA00073403"/>
    </source>
</evidence>
<comment type="similarity">
    <text evidence="1">Belongs to the RAD52 family.</text>
</comment>
<dbReference type="FunFam" id="3.30.390.80:FF:000001">
    <property type="entry name" value="DNA repair protein RAD52 homolog"/>
    <property type="match status" value="1"/>
</dbReference>
<dbReference type="GO" id="GO:0000724">
    <property type="term" value="P:double-strand break repair via homologous recombination"/>
    <property type="evidence" value="ECO:0007669"/>
    <property type="project" value="TreeGrafter"/>
</dbReference>
<dbReference type="InterPro" id="IPR007232">
    <property type="entry name" value="Rad52_Rad59_Rad22"/>
</dbReference>
<evidence type="ECO:0000256" key="3">
    <source>
        <dbReference type="ARBA" id="ARBA00023172"/>
    </source>
</evidence>
<dbReference type="InterPro" id="IPR042525">
    <property type="entry name" value="Rad52_Rad59_Rad22_sf"/>
</dbReference>
<keyword evidence="3" id="KW-0233">DNA recombination</keyword>
<dbReference type="PANTHER" id="PTHR12132:SF1">
    <property type="entry name" value="DNA REPAIR PROTEIN RAD52 HOMOLOG"/>
    <property type="match status" value="1"/>
</dbReference>
<evidence type="ECO:0000313" key="8">
    <source>
        <dbReference type="Proteomes" id="UP000694541"/>
    </source>
</evidence>
<dbReference type="Proteomes" id="UP000694541">
    <property type="component" value="Unplaced"/>
</dbReference>
<dbReference type="InterPro" id="IPR041247">
    <property type="entry name" value="Rad52_fam"/>
</dbReference>
<dbReference type="Pfam" id="PF04098">
    <property type="entry name" value="Rad52_Rad22"/>
    <property type="match status" value="1"/>
</dbReference>
<dbReference type="GO" id="GO:0034599">
    <property type="term" value="P:cellular response to oxidative stress"/>
    <property type="evidence" value="ECO:0007669"/>
    <property type="project" value="UniProtKB-ARBA"/>
</dbReference>
<proteinExistence type="inferred from homology"/>
<protein>
    <recommendedName>
        <fullName evidence="6">DNA repair protein RAD52 homolog</fullName>
    </recommendedName>
</protein>
<keyword evidence="4" id="KW-0234">DNA repair</keyword>
<evidence type="ECO:0000256" key="1">
    <source>
        <dbReference type="ARBA" id="ARBA00006638"/>
    </source>
</evidence>
<evidence type="ECO:0000256" key="4">
    <source>
        <dbReference type="ARBA" id="ARBA00023204"/>
    </source>
</evidence>
<reference evidence="7" key="2">
    <citation type="submission" date="2025-09" db="UniProtKB">
        <authorList>
            <consortium name="Ensembl"/>
        </authorList>
    </citation>
    <scope>IDENTIFICATION</scope>
</reference>
<reference evidence="7" key="1">
    <citation type="submission" date="2025-08" db="UniProtKB">
        <authorList>
            <consortium name="Ensembl"/>
        </authorList>
    </citation>
    <scope>IDENTIFICATION</scope>
</reference>
<dbReference type="Ensembl" id="ENSANIT00000019372.1">
    <property type="protein sequence ID" value="ENSANIP00000018744.1"/>
    <property type="gene ID" value="ENSANIG00000012747.1"/>
</dbReference>
<evidence type="ECO:0000313" key="7">
    <source>
        <dbReference type="Ensembl" id="ENSANIP00000018744.1"/>
    </source>
</evidence>
<evidence type="ECO:0000256" key="5">
    <source>
        <dbReference type="ARBA" id="ARBA00053354"/>
    </source>
</evidence>
<dbReference type="PANTHER" id="PTHR12132">
    <property type="entry name" value="DNA REPAIR AND RECOMBINATION PROTEIN RAD52, RAD59"/>
    <property type="match status" value="1"/>
</dbReference>
<dbReference type="AlphaFoldDB" id="A0A8B9N7A3"/>
<dbReference type="GO" id="GO:0006312">
    <property type="term" value="P:mitotic recombination"/>
    <property type="evidence" value="ECO:0007669"/>
    <property type="project" value="TreeGrafter"/>
</dbReference>
<dbReference type="GO" id="GO:0010792">
    <property type="term" value="P:DNA double-strand break processing involved in repair via single-strand annealing"/>
    <property type="evidence" value="ECO:0007669"/>
    <property type="project" value="UniProtKB-ARBA"/>
</dbReference>
<dbReference type="Gene3D" id="3.30.390.80">
    <property type="entry name" value="DNA repair protein Rad52/59/22"/>
    <property type="match status" value="1"/>
</dbReference>
<dbReference type="SUPFAM" id="SSF54768">
    <property type="entry name" value="dsRNA-binding domain-like"/>
    <property type="match status" value="1"/>
</dbReference>
<dbReference type="GO" id="GO:0005634">
    <property type="term" value="C:nucleus"/>
    <property type="evidence" value="ECO:0007669"/>
    <property type="project" value="TreeGrafter"/>
</dbReference>
<comment type="function">
    <text evidence="5">Involved in double-stranded break repair. Plays a central role in genetic recombination and DNA repair by promoting the annealing of complementary single-stranded DNA and by stimulation of the RAD51 recombinase.</text>
</comment>
<name>A0A8B9N7A3_9AVES</name>
<sequence>HWGYVVEEKSFVLFRMLLFPPPDFVDLSNGRFYVGVCAFVKVQLKDGSYHEDVGYGVSEGLKSKALSLEKARKEAVTDGLKRALKCFGNALGNCILDKDYLRAVNKLPRQMPPELDLVKAKRQDYEPEIEKARYNSCLERQNTGGRQHCEMASNCKPGQTEAAEVTVDQKQPNSSRYRLLVATKAATAAVPGTDGEKASGSSSYS</sequence>
<organism evidence="7 8">
    <name type="scientific">Accipiter nisus</name>
    <name type="common">Eurasian sparrowhawk</name>
    <dbReference type="NCBI Taxonomy" id="211598"/>
    <lineage>
        <taxon>Eukaryota</taxon>
        <taxon>Metazoa</taxon>
        <taxon>Chordata</taxon>
        <taxon>Craniata</taxon>
        <taxon>Vertebrata</taxon>
        <taxon>Euteleostomi</taxon>
        <taxon>Archelosauria</taxon>
        <taxon>Archosauria</taxon>
        <taxon>Dinosauria</taxon>
        <taxon>Saurischia</taxon>
        <taxon>Theropoda</taxon>
        <taxon>Coelurosauria</taxon>
        <taxon>Aves</taxon>
        <taxon>Neognathae</taxon>
        <taxon>Neoaves</taxon>
        <taxon>Telluraves</taxon>
        <taxon>Accipitrimorphae</taxon>
        <taxon>Accipitriformes</taxon>
        <taxon>Accipitridae</taxon>
        <taxon>Accipitrinae</taxon>
        <taxon>Accipiter</taxon>
    </lineage>
</organism>
<evidence type="ECO:0000256" key="2">
    <source>
        <dbReference type="ARBA" id="ARBA00022763"/>
    </source>
</evidence>
<accession>A0A8B9N7A3</accession>
<keyword evidence="2" id="KW-0227">DNA damage</keyword>
<keyword evidence="8" id="KW-1185">Reference proteome</keyword>